<evidence type="ECO:0000259" key="3">
    <source>
        <dbReference type="Pfam" id="PF13952"/>
    </source>
</evidence>
<dbReference type="Proteomes" id="UP000626092">
    <property type="component" value="Unassembled WGS sequence"/>
</dbReference>
<keyword evidence="2" id="KW-1133">Transmembrane helix</keyword>
<evidence type="ECO:0000313" key="6">
    <source>
        <dbReference type="EMBL" id="KAF7138177.1"/>
    </source>
</evidence>
<organism evidence="6 7">
    <name type="scientific">Rhododendron simsii</name>
    <name type="common">Sims's rhododendron</name>
    <dbReference type="NCBI Taxonomy" id="118357"/>
    <lineage>
        <taxon>Eukaryota</taxon>
        <taxon>Viridiplantae</taxon>
        <taxon>Streptophyta</taxon>
        <taxon>Embryophyta</taxon>
        <taxon>Tracheophyta</taxon>
        <taxon>Spermatophyta</taxon>
        <taxon>Magnoliopsida</taxon>
        <taxon>eudicotyledons</taxon>
        <taxon>Gunneridae</taxon>
        <taxon>Pentapetalae</taxon>
        <taxon>asterids</taxon>
        <taxon>Ericales</taxon>
        <taxon>Ericaceae</taxon>
        <taxon>Ericoideae</taxon>
        <taxon>Rhodoreae</taxon>
        <taxon>Rhododendron</taxon>
    </lineage>
</organism>
<dbReference type="EMBL" id="WJXA01000007">
    <property type="protein sequence ID" value="KAF7138177.1"/>
    <property type="molecule type" value="Genomic_DNA"/>
</dbReference>
<keyword evidence="2" id="KW-0472">Membrane</keyword>
<feature type="transmembrane region" description="Helical" evidence="2">
    <location>
        <begin position="1106"/>
        <end position="1130"/>
    </location>
</feature>
<protein>
    <recommendedName>
        <fullName evidence="8">Transposon protein, putative, CACTA, En/Spm sub-class</fullName>
    </recommendedName>
</protein>
<keyword evidence="2" id="KW-0812">Transmembrane</keyword>
<dbReference type="Pfam" id="PF13952">
    <property type="entry name" value="DUF4216"/>
    <property type="match status" value="1"/>
</dbReference>
<dbReference type="OrthoDB" id="1878503at2759"/>
<feature type="domain" description="DUF4216" evidence="3">
    <location>
        <begin position="967"/>
        <end position="1038"/>
    </location>
</feature>
<accession>A0A834GR53</accession>
<evidence type="ECO:0000256" key="1">
    <source>
        <dbReference type="SAM" id="MobiDB-lite"/>
    </source>
</evidence>
<dbReference type="InterPro" id="IPR029480">
    <property type="entry name" value="Transpos_assoc"/>
</dbReference>
<evidence type="ECO:0000259" key="4">
    <source>
        <dbReference type="Pfam" id="PF13960"/>
    </source>
</evidence>
<sequence>MDKDWMAIKNRWSEQYKQGVESLIEFAMANSGAQDKIRCPCIDCLNSKTLSSNVVRIHLILKGIDSSYKTWVYHGEPVPARQPQTQYDDYHEHNEGIGDETEREVPEDDNQLRDMLEQSIVGGILDDDVDGLPNLERENVRNFEKLFNAAQCKAYPGCAKTVLAFVVKMLHVKVFKKLGNETFDMIMKIIKEMLPVDREIESTIPWNIYDAKKFLRDLGLGYIPIHACKYDCALFWKENANLENCPTCNEPRYKVNDGTGKKIPHKILRYLPLTPRLQRLYYCKKTAPDMRWHKDKRVDDEELRHPADGQEWKDFDAHFPDFAAEPRNVRLGMATDGFNPFGNMSTSYSMWPVIMVPYNLPPWKCMKEPFFFMSLLIPGPSAIGRDIDVYLRPLVDELKVLWKDGVRTYDASTEQYFIMRACFLWTINDLPAYAILSGWSTKGYLACPICNEDNSSIRLRSKIGYLGARRFLPEHHMWRRSKLFNGKFEDRTRPLELSGEEVLQQINLGTYWPFGKHPNRSRKRKRDEYENNLNWGKKSILFELPYAPFLNLRHSLDPMHIEKNVCDNLVGTSLGIDGKNKDTEKARKDMEDQKIRKELHLKRRANGTFEKPPAMYTLSPEEREGFCDFLKSIKYPDGYAANISKCVNTHGGKLSGLKSHDCHVLLQRILPIGMRGYLNKEIGTALFEFGNFYQQLCSRTVKLSDLDKLQENIVLVLCKLEKIFPPAFFDVMVHLAIHLPREVRLGGPVQYRWMYPIERFLGVLKRFVTNKARPEGSIVEAYISKECTTFCSMYLDGIETVFNRVERNDDGGERTLGLAAFNQNVRPFGRIQRAPNVPVNERDMAHWFVLYNSPEVDPYREIHKTLLEGDNTIDIAKRQRKEFPQWFKGHMNELRKQGSPEATDELWSLANGPDALIDTYSGCISNGVRFHTIEHDNRHTSQNSGVVVEGEHEQHTIDFYGFLTKVWELTYLFNHRVVLFQCEWYNTGSSRTMRVDEHCKSIDTRTRWYKDDSFVLPSQVQQVFYIKDTKFGENWKVVERIQRRGIWNVPEMDSLETGSAPNEVFQQDTTTEVPEIVVEFPTVTSLWRNDIEPSIISEDVVLQSEAVLLLSLMAMLLSAICHMVALLILLPLLLTALLYYVVLAMLIAAITAATVLFVADPFVTAYCIMGPGSRKSSASSNSIKSRGIAEATTSVPPPIVASTPLIVPSPSTGTSVAGAPSRRVRGPTLGKRVRRLIEGKDGTRLRVYVTQEMRTFCGINATKVANELGSQIRRMCLPTADSFCHSWSLVDDQVKKAVIQAVRDKFEVTENGVEYTPLVEKVFNRKANLLYKDWKWRMSDHYEKTKDHCEKTKEDGKNPYQLPFTRDISQDAWKYMIDHIFNDPDWQADKPNGKVPDLCERYQASHTLRDGGWIDPQCAEIHAGMVATRDEASQAGCPLTDEELSRIHLGKAKYYIRGFGVGPRPSSFSSQSSSNLAQPELQKVQSELELLREERQREREENERRWEEERNRLEEERNRFQEERNRLQEERNQLQEEQRQREEQQRLRDEERQREFDELKAMLMRHMHGRDNV</sequence>
<feature type="transmembrane region" description="Helical" evidence="2">
    <location>
        <begin position="1137"/>
        <end position="1159"/>
    </location>
</feature>
<name>A0A834GR53_RHOSS</name>
<evidence type="ECO:0008006" key="8">
    <source>
        <dbReference type="Google" id="ProtNLM"/>
    </source>
</evidence>
<dbReference type="Pfam" id="PF13960">
    <property type="entry name" value="DUF4218"/>
    <property type="match status" value="1"/>
</dbReference>
<dbReference type="InterPro" id="IPR025452">
    <property type="entry name" value="DUF4218"/>
</dbReference>
<dbReference type="Pfam" id="PF02992">
    <property type="entry name" value="Transposase_21"/>
    <property type="match status" value="1"/>
</dbReference>
<keyword evidence="7" id="KW-1185">Reference proteome</keyword>
<feature type="domain" description="Transposase-associated" evidence="5">
    <location>
        <begin position="3"/>
        <end position="76"/>
    </location>
</feature>
<gene>
    <name evidence="6" type="ORF">RHSIM_Rhsim07G0158800</name>
</gene>
<dbReference type="PANTHER" id="PTHR10775:SF185">
    <property type="entry name" value="OS08G0208400 PROTEIN"/>
    <property type="match status" value="1"/>
</dbReference>
<feature type="region of interest" description="Disordered" evidence="1">
    <location>
        <begin position="1494"/>
        <end position="1554"/>
    </location>
</feature>
<comment type="caution">
    <text evidence="6">The sequence shown here is derived from an EMBL/GenBank/DDBJ whole genome shotgun (WGS) entry which is preliminary data.</text>
</comment>
<feature type="region of interest" description="Disordered" evidence="1">
    <location>
        <begin position="1204"/>
        <end position="1225"/>
    </location>
</feature>
<proteinExistence type="predicted"/>
<evidence type="ECO:0000313" key="7">
    <source>
        <dbReference type="Proteomes" id="UP000626092"/>
    </source>
</evidence>
<evidence type="ECO:0000256" key="2">
    <source>
        <dbReference type="SAM" id="Phobius"/>
    </source>
</evidence>
<reference evidence="6" key="1">
    <citation type="submission" date="2019-11" db="EMBL/GenBank/DDBJ databases">
        <authorList>
            <person name="Liu Y."/>
            <person name="Hou J."/>
            <person name="Li T.-Q."/>
            <person name="Guan C.-H."/>
            <person name="Wu X."/>
            <person name="Wu H.-Z."/>
            <person name="Ling F."/>
            <person name="Zhang R."/>
            <person name="Shi X.-G."/>
            <person name="Ren J.-P."/>
            <person name="Chen E.-F."/>
            <person name="Sun J.-M."/>
        </authorList>
    </citation>
    <scope>NUCLEOTIDE SEQUENCE</scope>
    <source>
        <strain evidence="6">Adult_tree_wgs_1</strain>
        <tissue evidence="6">Leaves</tissue>
    </source>
</reference>
<dbReference type="InterPro" id="IPR025312">
    <property type="entry name" value="DUF4216"/>
</dbReference>
<feature type="domain" description="DUF4218" evidence="4">
    <location>
        <begin position="696"/>
        <end position="808"/>
    </location>
</feature>
<dbReference type="InterPro" id="IPR004242">
    <property type="entry name" value="Transposase_21"/>
</dbReference>
<evidence type="ECO:0000259" key="5">
    <source>
        <dbReference type="Pfam" id="PF13963"/>
    </source>
</evidence>
<dbReference type="Pfam" id="PF13963">
    <property type="entry name" value="Transpos_assoc"/>
    <property type="match status" value="1"/>
</dbReference>
<dbReference type="PANTHER" id="PTHR10775">
    <property type="entry name" value="OS08G0208400 PROTEIN"/>
    <property type="match status" value="1"/>
</dbReference>